<reference evidence="2" key="1">
    <citation type="journal article" date="2020" name="Mol. Plant Microbe Interact.">
        <title>Genome Sequence of the Biocontrol Agent Coniothyrium minitans strain Conio (IMI 134523).</title>
        <authorList>
            <person name="Patel D."/>
            <person name="Shittu T.A."/>
            <person name="Baroncelli R."/>
            <person name="Muthumeenakshi S."/>
            <person name="Osborne T.H."/>
            <person name="Janganan T.K."/>
            <person name="Sreenivasaprasad S."/>
        </authorList>
    </citation>
    <scope>NUCLEOTIDE SEQUENCE</scope>
    <source>
        <strain evidence="2">Conio</strain>
    </source>
</reference>
<dbReference type="AlphaFoldDB" id="A0A9P6G603"/>
<sequence length="237" mass="25587">MRQGDYFVETRGGHKSTVNWRGAGVASEAAVRMSQPLRKVQASHYGRCITTEGARQSLHQQDGRSRDSGLVGANSQSEDGEWPVDTLVQTRRRPALASRDGFDGVAPCNSTSSAMAKLASRSGGLCGQRIAAAFHHLHWQPAFAVLERSFKAASLGNVSHVRVAGCCHRMHPHPAPPMPPRSNAPACRNRAIAAQVSIQPFVRHDLPWVGFPATRKLTTTPCATSCGGPLHLQQMAR</sequence>
<protein>
    <submittedName>
        <fullName evidence="2">Uncharacterized protein</fullName>
    </submittedName>
</protein>
<accession>A0A9P6G603</accession>
<feature type="region of interest" description="Disordered" evidence="1">
    <location>
        <begin position="52"/>
        <end position="86"/>
    </location>
</feature>
<dbReference type="EMBL" id="WJXW01000016">
    <property type="protein sequence ID" value="KAF9729741.1"/>
    <property type="molecule type" value="Genomic_DNA"/>
</dbReference>
<keyword evidence="3" id="KW-1185">Reference proteome</keyword>
<comment type="caution">
    <text evidence="2">The sequence shown here is derived from an EMBL/GenBank/DDBJ whole genome shotgun (WGS) entry which is preliminary data.</text>
</comment>
<name>A0A9P6G603_9PLEO</name>
<gene>
    <name evidence="2" type="ORF">PMIN01_12605</name>
</gene>
<dbReference type="Proteomes" id="UP000756921">
    <property type="component" value="Unassembled WGS sequence"/>
</dbReference>
<evidence type="ECO:0000256" key="1">
    <source>
        <dbReference type="SAM" id="MobiDB-lite"/>
    </source>
</evidence>
<proteinExistence type="predicted"/>
<organism evidence="2 3">
    <name type="scientific">Paraphaeosphaeria minitans</name>
    <dbReference type="NCBI Taxonomy" id="565426"/>
    <lineage>
        <taxon>Eukaryota</taxon>
        <taxon>Fungi</taxon>
        <taxon>Dikarya</taxon>
        <taxon>Ascomycota</taxon>
        <taxon>Pezizomycotina</taxon>
        <taxon>Dothideomycetes</taxon>
        <taxon>Pleosporomycetidae</taxon>
        <taxon>Pleosporales</taxon>
        <taxon>Massarineae</taxon>
        <taxon>Didymosphaeriaceae</taxon>
        <taxon>Paraphaeosphaeria</taxon>
    </lineage>
</organism>
<evidence type="ECO:0000313" key="3">
    <source>
        <dbReference type="Proteomes" id="UP000756921"/>
    </source>
</evidence>
<evidence type="ECO:0000313" key="2">
    <source>
        <dbReference type="EMBL" id="KAF9729741.1"/>
    </source>
</evidence>